<organism evidence="1">
    <name type="scientific">freshwater metagenome</name>
    <dbReference type="NCBI Taxonomy" id="449393"/>
    <lineage>
        <taxon>unclassified sequences</taxon>
        <taxon>metagenomes</taxon>
        <taxon>ecological metagenomes</taxon>
    </lineage>
</organism>
<dbReference type="AlphaFoldDB" id="A0A6J6TSC7"/>
<reference evidence="1" key="1">
    <citation type="submission" date="2020-05" db="EMBL/GenBank/DDBJ databases">
        <authorList>
            <person name="Chiriac C."/>
            <person name="Salcher M."/>
            <person name="Ghai R."/>
            <person name="Kavagutti S V."/>
        </authorList>
    </citation>
    <scope>NUCLEOTIDE SEQUENCE</scope>
</reference>
<dbReference type="EMBL" id="CAEZZB010000087">
    <property type="protein sequence ID" value="CAB4749159.1"/>
    <property type="molecule type" value="Genomic_DNA"/>
</dbReference>
<dbReference type="SUPFAM" id="SSF53383">
    <property type="entry name" value="PLP-dependent transferases"/>
    <property type="match status" value="1"/>
</dbReference>
<protein>
    <submittedName>
        <fullName evidence="1">Unannotated protein</fullName>
    </submittedName>
</protein>
<accession>A0A6J6TSC7</accession>
<dbReference type="InterPro" id="IPR015421">
    <property type="entry name" value="PyrdxlP-dep_Trfase_major"/>
</dbReference>
<name>A0A6J6TSC7_9ZZZZ</name>
<proteinExistence type="predicted"/>
<evidence type="ECO:0000313" key="1">
    <source>
        <dbReference type="EMBL" id="CAB4749159.1"/>
    </source>
</evidence>
<dbReference type="InterPro" id="IPR015424">
    <property type="entry name" value="PyrdxlP-dep_Trfase"/>
</dbReference>
<sequence length="250" mass="27398">MAGGTLKIIDEVDELQNSDAAMLWFPNVYPQVENEEDFFDLFLNRARLLGIPFIVDAADQIPPVSNLWYFTRDKGADLAIFSGGKGLKGPGSSGLIVGKSELIRACRVNSGPEHSIGRPAKVGKEEIAGLLKAVEEALSSDELSDAHKWHSVVDRWLVELDELKHLGVELQKTSTSHSGQPIPRAILFLTFADNAVRDEIIDYLWKQNPNIAVLPQEGVGIALNPHMIKDEEISLVSRAIVSAIVAVVQK</sequence>
<dbReference type="Gene3D" id="3.40.640.10">
    <property type="entry name" value="Type I PLP-dependent aspartate aminotransferase-like (Major domain)"/>
    <property type="match status" value="1"/>
</dbReference>
<gene>
    <name evidence="1" type="ORF">UFOPK2816_00735</name>
</gene>